<keyword evidence="4" id="KW-1185">Reference proteome</keyword>
<feature type="region of interest" description="Disordered" evidence="1">
    <location>
        <begin position="333"/>
        <end position="352"/>
    </location>
</feature>
<gene>
    <name evidence="3" type="ORF">H8F01_10350</name>
</gene>
<evidence type="ECO:0000313" key="4">
    <source>
        <dbReference type="Proteomes" id="UP000515873"/>
    </source>
</evidence>
<name>A0A7G8Q9L5_9GAMM</name>
<dbReference type="Gene3D" id="3.40.50.300">
    <property type="entry name" value="P-loop containing nucleotide triphosphate hydrolases"/>
    <property type="match status" value="1"/>
</dbReference>
<protein>
    <submittedName>
        <fullName evidence="3">ATP-binding protein</fullName>
    </submittedName>
</protein>
<dbReference type="GO" id="GO:0005524">
    <property type="term" value="F:ATP binding"/>
    <property type="evidence" value="ECO:0007669"/>
    <property type="project" value="UniProtKB-KW"/>
</dbReference>
<dbReference type="KEGG" id="dtl:H8F01_10350"/>
<dbReference type="RefSeq" id="WP_187058939.1">
    <property type="nucleotide sequence ID" value="NZ_CP060412.1"/>
</dbReference>
<reference evidence="3 4" key="1">
    <citation type="submission" date="2020-08" db="EMBL/GenBank/DDBJ databases">
        <title>Dyella sp. G9 isolated from forest soil.</title>
        <authorList>
            <person name="Fu J."/>
            <person name="Qiu L."/>
        </authorList>
    </citation>
    <scope>NUCLEOTIDE SEQUENCE [LARGE SCALE GENOMIC DNA]</scope>
    <source>
        <strain evidence="3 4">G9</strain>
    </source>
</reference>
<dbReference type="EMBL" id="CP060412">
    <property type="protein sequence ID" value="QNK03473.1"/>
    <property type="molecule type" value="Genomic_DNA"/>
</dbReference>
<evidence type="ECO:0000259" key="2">
    <source>
        <dbReference type="Pfam" id="PF13401"/>
    </source>
</evidence>
<evidence type="ECO:0000256" key="1">
    <source>
        <dbReference type="SAM" id="MobiDB-lite"/>
    </source>
</evidence>
<feature type="domain" description="ORC1/DEAH AAA+ ATPase" evidence="2">
    <location>
        <begin position="27"/>
        <end position="198"/>
    </location>
</feature>
<sequence>MARVLPHANYVEPRKQLQRALANPARGRFIWVIGPSGVGKTTLRRSILRSMCGDPALWGAGNIPVIEKFALLPNKAYFNSLWLAQSLVRELFVPNVNWLRDDDDLENPTFLAVTSEIQRAHRSLHGALLPKGSEPAMWEHFQRLAPQRKVWLTAIDQAHALCTNHRNKDPADHILNLLSILDVTDMNFLLSGVHGAADLWAARPEVRRRSTVIWMPPYSYERRGDRDPFLTLVRTLGKGYTFSKPGLLFGMAPELMAASAGIFGVLKKILVDAKERADFAGRRAITKGDITASYYGSRDLKKLWDDVGFFEDVMKSADTSSIAKNVASAWGIERKPKAKKPTNDVGPDKEAA</sequence>
<dbReference type="Pfam" id="PF13401">
    <property type="entry name" value="AAA_22"/>
    <property type="match status" value="1"/>
</dbReference>
<dbReference type="AlphaFoldDB" id="A0A7G8Q9L5"/>
<keyword evidence="3" id="KW-0067">ATP-binding</keyword>
<dbReference type="Proteomes" id="UP000515873">
    <property type="component" value="Chromosome"/>
</dbReference>
<dbReference type="InterPro" id="IPR027417">
    <property type="entry name" value="P-loop_NTPase"/>
</dbReference>
<dbReference type="SUPFAM" id="SSF52540">
    <property type="entry name" value="P-loop containing nucleoside triphosphate hydrolases"/>
    <property type="match status" value="1"/>
</dbReference>
<keyword evidence="3" id="KW-0547">Nucleotide-binding</keyword>
<evidence type="ECO:0000313" key="3">
    <source>
        <dbReference type="EMBL" id="QNK03473.1"/>
    </source>
</evidence>
<organism evidence="3 4">
    <name type="scientific">Dyella telluris</name>
    <dbReference type="NCBI Taxonomy" id="2763498"/>
    <lineage>
        <taxon>Bacteria</taxon>
        <taxon>Pseudomonadati</taxon>
        <taxon>Pseudomonadota</taxon>
        <taxon>Gammaproteobacteria</taxon>
        <taxon>Lysobacterales</taxon>
        <taxon>Rhodanobacteraceae</taxon>
        <taxon>Dyella</taxon>
    </lineage>
</organism>
<proteinExistence type="predicted"/>
<accession>A0A7G8Q9L5</accession>
<dbReference type="InterPro" id="IPR049945">
    <property type="entry name" value="AAA_22"/>
</dbReference>
<dbReference type="GO" id="GO:0016887">
    <property type="term" value="F:ATP hydrolysis activity"/>
    <property type="evidence" value="ECO:0007669"/>
    <property type="project" value="InterPro"/>
</dbReference>